<dbReference type="GO" id="GO:0012505">
    <property type="term" value="C:endomembrane system"/>
    <property type="evidence" value="ECO:0007669"/>
    <property type="project" value="UniProtKB-SubCell"/>
</dbReference>
<sequence>MMHQRLSSLILPILILIINALILILGNANPNPLRTMILKSSKVVLLFLQLILVCVLATAIAAEVQGECSADGSCEAADADVDAAVLTAPGGDEQRRRITPACEDKESLCGFWASEGECENNPSYMLINCAISCKSCPDPFEMSIEDANALEAVEKYGKPQRVEGADSPKTLEVIRKTVTYMENDIYGPSSTHGLSEEIIAECTNKEELCAYWAAIGECEANKSYMKTKCAPSCQTCDMIDMSVRCPPLGDDVRPGLLPGELNAMFERIVRTAPGNNTDAEIEDGMMNYTVHIHSRPKPLEEGEEPISRDRDMAEPPWIITFDNFMSAEECEHLIKLGYKSEYKRSEDVGEVKVDGSFGSVQSSKRTSENAWCSYKSKCRSDTVVQSIHERIAKLTGIPANHSEDFQVLKYETGQFYRAHHDYIGIQRDRRCGPRILTFFLYLSDVEEGGATNFTKLDIAVKPKLGRALLWPSVLDSNPKDEDPKTYHEAQDVLKGIKFAANAWIHLHDYMAASDIGCT</sequence>
<gene>
    <name evidence="14" type="ORF">ACHAWU_008641</name>
</gene>
<evidence type="ECO:0000256" key="7">
    <source>
        <dbReference type="ARBA" id="ARBA00022989"/>
    </source>
</evidence>
<proteinExistence type="predicted"/>
<evidence type="ECO:0000256" key="6">
    <source>
        <dbReference type="ARBA" id="ARBA00022964"/>
    </source>
</evidence>
<keyword evidence="6" id="KW-0223">Dioxygenase</keyword>
<feature type="domain" description="ShKT" evidence="13">
    <location>
        <begin position="102"/>
        <end position="136"/>
    </location>
</feature>
<dbReference type="EMBL" id="JALLBG020000214">
    <property type="protein sequence ID" value="KAL3759032.1"/>
    <property type="molecule type" value="Genomic_DNA"/>
</dbReference>
<dbReference type="InterPro" id="IPR005123">
    <property type="entry name" value="Oxoglu/Fe-dep_dioxygenase_dom"/>
</dbReference>
<evidence type="ECO:0000256" key="5">
    <source>
        <dbReference type="ARBA" id="ARBA00022723"/>
    </source>
</evidence>
<dbReference type="Proteomes" id="UP001530293">
    <property type="component" value="Unassembled WGS sequence"/>
</dbReference>
<evidence type="ECO:0000313" key="14">
    <source>
        <dbReference type="EMBL" id="KAL3759032.1"/>
    </source>
</evidence>
<dbReference type="SMART" id="SM00702">
    <property type="entry name" value="P4Hc"/>
    <property type="match status" value="1"/>
</dbReference>
<comment type="caution">
    <text evidence="14">The sequence shown here is derived from an EMBL/GenBank/DDBJ whole genome shotgun (WGS) entry which is preliminary data.</text>
</comment>
<keyword evidence="4 11" id="KW-0812">Transmembrane</keyword>
<evidence type="ECO:0000256" key="9">
    <source>
        <dbReference type="ARBA" id="ARBA00023004"/>
    </source>
</evidence>
<protein>
    <recommendedName>
        <fullName evidence="16">Procollagen-proline 4-dioxygenase</fullName>
    </recommendedName>
</protein>
<comment type="cofactor">
    <cofactor evidence="1">
        <name>L-ascorbate</name>
        <dbReference type="ChEBI" id="CHEBI:38290"/>
    </cofactor>
</comment>
<evidence type="ECO:0000256" key="1">
    <source>
        <dbReference type="ARBA" id="ARBA00001961"/>
    </source>
</evidence>
<dbReference type="Pfam" id="PF13640">
    <property type="entry name" value="2OG-FeII_Oxy_3"/>
    <property type="match status" value="1"/>
</dbReference>
<evidence type="ECO:0000259" key="12">
    <source>
        <dbReference type="PROSITE" id="PS51471"/>
    </source>
</evidence>
<feature type="domain" description="Fe2OG dioxygenase" evidence="12">
    <location>
        <begin position="401"/>
        <end position="506"/>
    </location>
</feature>
<feature type="domain" description="ShKT" evidence="13">
    <location>
        <begin position="202"/>
        <end position="236"/>
    </location>
</feature>
<dbReference type="PANTHER" id="PTHR10869">
    <property type="entry name" value="PROLYL 4-HYDROXYLASE ALPHA SUBUNIT"/>
    <property type="match status" value="1"/>
</dbReference>
<dbReference type="GO" id="GO:0046872">
    <property type="term" value="F:metal ion binding"/>
    <property type="evidence" value="ECO:0007669"/>
    <property type="project" value="UniProtKB-KW"/>
</dbReference>
<evidence type="ECO:0000256" key="2">
    <source>
        <dbReference type="ARBA" id="ARBA00004167"/>
    </source>
</evidence>
<evidence type="ECO:0000259" key="13">
    <source>
        <dbReference type="PROSITE" id="PS51670"/>
    </source>
</evidence>
<dbReference type="InterPro" id="IPR044862">
    <property type="entry name" value="Pro_4_hyd_alph_FE2OG_OXY"/>
</dbReference>
<dbReference type="GO" id="GO:0051213">
    <property type="term" value="F:dioxygenase activity"/>
    <property type="evidence" value="ECO:0007669"/>
    <property type="project" value="UniProtKB-KW"/>
</dbReference>
<keyword evidence="10 11" id="KW-0472">Membrane</keyword>
<keyword evidence="9" id="KW-0408">Iron</keyword>
<dbReference type="AlphaFoldDB" id="A0ABD3M5Z8"/>
<dbReference type="PROSITE" id="PS51670">
    <property type="entry name" value="SHKT"/>
    <property type="match status" value="2"/>
</dbReference>
<evidence type="ECO:0008006" key="16">
    <source>
        <dbReference type="Google" id="ProtNLM"/>
    </source>
</evidence>
<evidence type="ECO:0000256" key="8">
    <source>
        <dbReference type="ARBA" id="ARBA00023002"/>
    </source>
</evidence>
<dbReference type="Gene3D" id="2.60.120.620">
    <property type="entry name" value="q2cbj1_9rhob like domain"/>
    <property type="match status" value="1"/>
</dbReference>
<feature type="transmembrane region" description="Helical" evidence="11">
    <location>
        <begin position="6"/>
        <end position="24"/>
    </location>
</feature>
<dbReference type="Pfam" id="PF01549">
    <property type="entry name" value="ShK"/>
    <property type="match status" value="2"/>
</dbReference>
<reference evidence="14 15" key="1">
    <citation type="submission" date="2024-10" db="EMBL/GenBank/DDBJ databases">
        <title>Updated reference genomes for cyclostephanoid diatoms.</title>
        <authorList>
            <person name="Roberts W.R."/>
            <person name="Alverson A.J."/>
        </authorList>
    </citation>
    <scope>NUCLEOTIDE SEQUENCE [LARGE SCALE GENOMIC DNA]</scope>
    <source>
        <strain evidence="14 15">AJA232-27</strain>
    </source>
</reference>
<evidence type="ECO:0000256" key="10">
    <source>
        <dbReference type="ARBA" id="ARBA00023136"/>
    </source>
</evidence>
<evidence type="ECO:0000256" key="4">
    <source>
        <dbReference type="ARBA" id="ARBA00022692"/>
    </source>
</evidence>
<keyword evidence="8" id="KW-0560">Oxidoreductase</keyword>
<evidence type="ECO:0000256" key="3">
    <source>
        <dbReference type="ARBA" id="ARBA00004308"/>
    </source>
</evidence>
<dbReference type="InterPro" id="IPR006620">
    <property type="entry name" value="Pro_4_hyd_alph"/>
</dbReference>
<dbReference type="PANTHER" id="PTHR10869:SF233">
    <property type="entry name" value="FE2OG DIOXYGENASE DOMAIN-CONTAINING PROTEIN"/>
    <property type="match status" value="1"/>
</dbReference>
<accession>A0ABD3M5Z8</accession>
<dbReference type="PROSITE" id="PS51471">
    <property type="entry name" value="FE2OG_OXY"/>
    <property type="match status" value="1"/>
</dbReference>
<keyword evidence="5" id="KW-0479">Metal-binding</keyword>
<dbReference type="InterPro" id="IPR045054">
    <property type="entry name" value="P4HA-like"/>
</dbReference>
<dbReference type="SMART" id="SM00254">
    <property type="entry name" value="ShKT"/>
    <property type="match status" value="2"/>
</dbReference>
<evidence type="ECO:0000256" key="11">
    <source>
        <dbReference type="SAM" id="Phobius"/>
    </source>
</evidence>
<dbReference type="FunFam" id="2.60.120.620:FF:000031">
    <property type="entry name" value="Predicted protein"/>
    <property type="match status" value="1"/>
</dbReference>
<name>A0ABD3M5Z8_9STRA</name>
<keyword evidence="15" id="KW-1185">Reference proteome</keyword>
<evidence type="ECO:0000313" key="15">
    <source>
        <dbReference type="Proteomes" id="UP001530293"/>
    </source>
</evidence>
<feature type="transmembrane region" description="Helical" evidence="11">
    <location>
        <begin position="44"/>
        <end position="62"/>
    </location>
</feature>
<dbReference type="InterPro" id="IPR003582">
    <property type="entry name" value="ShKT_dom"/>
</dbReference>
<dbReference type="GO" id="GO:0016020">
    <property type="term" value="C:membrane"/>
    <property type="evidence" value="ECO:0007669"/>
    <property type="project" value="UniProtKB-SubCell"/>
</dbReference>
<keyword evidence="7 11" id="KW-1133">Transmembrane helix</keyword>
<comment type="subcellular location">
    <subcellularLocation>
        <location evidence="3">Endomembrane system</location>
    </subcellularLocation>
    <subcellularLocation>
        <location evidence="2">Membrane</location>
        <topology evidence="2">Single-pass membrane protein</topology>
    </subcellularLocation>
</comment>
<organism evidence="14 15">
    <name type="scientific">Discostella pseudostelligera</name>
    <dbReference type="NCBI Taxonomy" id="259834"/>
    <lineage>
        <taxon>Eukaryota</taxon>
        <taxon>Sar</taxon>
        <taxon>Stramenopiles</taxon>
        <taxon>Ochrophyta</taxon>
        <taxon>Bacillariophyta</taxon>
        <taxon>Coscinodiscophyceae</taxon>
        <taxon>Thalassiosirophycidae</taxon>
        <taxon>Stephanodiscales</taxon>
        <taxon>Stephanodiscaceae</taxon>
        <taxon>Discostella</taxon>
    </lineage>
</organism>